<dbReference type="GO" id="GO:0046872">
    <property type="term" value="F:metal ion binding"/>
    <property type="evidence" value="ECO:0007669"/>
    <property type="project" value="InterPro"/>
</dbReference>
<reference evidence="6" key="2">
    <citation type="submission" date="2011-04" db="EMBL/GenBank/DDBJ databases">
        <title>The complete genome of chromosome of Treponema succinifaciens DSM 2489.</title>
        <authorList>
            <person name="Lucas S."/>
            <person name="Copeland A."/>
            <person name="Lapidus A."/>
            <person name="Bruce D."/>
            <person name="Goodwin L."/>
            <person name="Pitluck S."/>
            <person name="Peters L."/>
            <person name="Kyrpides N."/>
            <person name="Mavromatis K."/>
            <person name="Ivanova N."/>
            <person name="Ovchinnikova G."/>
            <person name="Teshima H."/>
            <person name="Detter J.C."/>
            <person name="Tapia R."/>
            <person name="Han C."/>
            <person name="Land M."/>
            <person name="Hauser L."/>
            <person name="Markowitz V."/>
            <person name="Cheng J.-F."/>
            <person name="Hugenholtz P."/>
            <person name="Woyke T."/>
            <person name="Wu D."/>
            <person name="Gronow S."/>
            <person name="Wellnitz S."/>
            <person name="Brambilla E."/>
            <person name="Klenk H.-P."/>
            <person name="Eisen J.A."/>
        </authorList>
    </citation>
    <scope>NUCLEOTIDE SEQUENCE [LARGE SCALE GENOMIC DNA]</scope>
    <source>
        <strain evidence="6">ATCC 33096 / DSM 2489 / 6091</strain>
    </source>
</reference>
<organism evidence="5 6">
    <name type="scientific">Treponema succinifaciens (strain ATCC 33096 / DSM 2489 / 6091)</name>
    <dbReference type="NCBI Taxonomy" id="869209"/>
    <lineage>
        <taxon>Bacteria</taxon>
        <taxon>Pseudomonadati</taxon>
        <taxon>Spirochaetota</taxon>
        <taxon>Spirochaetia</taxon>
        <taxon>Spirochaetales</taxon>
        <taxon>Treponemataceae</taxon>
        <taxon>Treponema</taxon>
    </lineage>
</organism>
<keyword evidence="6" id="KW-1185">Reference proteome</keyword>
<dbReference type="SUPFAM" id="SSF53807">
    <property type="entry name" value="Helical backbone' metal receptor"/>
    <property type="match status" value="1"/>
</dbReference>
<dbReference type="GeneID" id="302998141"/>
<dbReference type="PANTHER" id="PTHR42953">
    <property type="entry name" value="HIGH-AFFINITY ZINC UPTAKE SYSTEM PROTEIN ZNUA-RELATED"/>
    <property type="match status" value="1"/>
</dbReference>
<evidence type="ECO:0000313" key="6">
    <source>
        <dbReference type="Proteomes" id="UP000006852"/>
    </source>
</evidence>
<evidence type="ECO:0000256" key="3">
    <source>
        <dbReference type="ARBA" id="ARBA00022729"/>
    </source>
</evidence>
<keyword evidence="2" id="KW-0813">Transport</keyword>
<evidence type="ECO:0000256" key="2">
    <source>
        <dbReference type="ARBA" id="ARBA00022448"/>
    </source>
</evidence>
<dbReference type="RefSeq" id="WP_013701189.1">
    <property type="nucleotide sequence ID" value="NC_015385.1"/>
</dbReference>
<dbReference type="KEGG" id="tsu:Tresu_0977"/>
<dbReference type="EMBL" id="CP002631">
    <property type="protein sequence ID" value="AEB13897.1"/>
    <property type="molecule type" value="Genomic_DNA"/>
</dbReference>
<dbReference type="AlphaFoldDB" id="F2NUR6"/>
<dbReference type="STRING" id="869209.Tresu_0977"/>
<reference evidence="5 6" key="1">
    <citation type="journal article" date="2011" name="Stand. Genomic Sci.">
        <title>Complete genome sequence of Treponema succinifaciens type strain (6091).</title>
        <authorList>
            <person name="Han C."/>
            <person name="Gronow S."/>
            <person name="Teshima H."/>
            <person name="Lapidus A."/>
            <person name="Nolan M."/>
            <person name="Lucas S."/>
            <person name="Hammon N."/>
            <person name="Deshpande S."/>
            <person name="Cheng J.F."/>
            <person name="Zeytun A."/>
            <person name="Tapia R."/>
            <person name="Goodwin L."/>
            <person name="Pitluck S."/>
            <person name="Liolios K."/>
            <person name="Pagani I."/>
            <person name="Ivanova N."/>
            <person name="Mavromatis K."/>
            <person name="Mikhailova N."/>
            <person name="Huntemann M."/>
            <person name="Pati A."/>
            <person name="Chen A."/>
            <person name="Palaniappan K."/>
            <person name="Land M."/>
            <person name="Hauser L."/>
            <person name="Brambilla E.M."/>
            <person name="Rohde M."/>
            <person name="Goker M."/>
            <person name="Woyke T."/>
            <person name="Bristow J."/>
            <person name="Eisen J.A."/>
            <person name="Markowitz V."/>
            <person name="Hugenholtz P."/>
            <person name="Kyrpides N.C."/>
            <person name="Klenk H.P."/>
            <person name="Detter J.C."/>
        </authorList>
    </citation>
    <scope>NUCLEOTIDE SEQUENCE [LARGE SCALE GENOMIC DNA]</scope>
    <source>
        <strain evidence="6">ATCC 33096 / DSM 2489 / 6091</strain>
    </source>
</reference>
<dbReference type="InterPro" id="IPR050492">
    <property type="entry name" value="Bact_metal-bind_prot9"/>
</dbReference>
<name>F2NUR6_TRES6</name>
<dbReference type="Proteomes" id="UP000006852">
    <property type="component" value="Chromosome"/>
</dbReference>
<keyword evidence="3" id="KW-0732">Signal</keyword>
<proteinExistence type="inferred from homology"/>
<accession>F2NUR6</accession>
<evidence type="ECO:0000313" key="5">
    <source>
        <dbReference type="EMBL" id="AEB13897.1"/>
    </source>
</evidence>
<sequence length="310" mass="34510">MEEKKSLKITLIFTICFFVFIVSFFSVWKVSLSEKRVSASADSEKIKITASFYPIYIMLLNLTDGIDDVEVSLLAPAETGCLHDYQLTTGDMKLIEKCDILVVNGSGMEDFFDKAFSLKKNSVVVASDGFKPFDGNPHVWVSVSGAIYEVQKITEGLCSLDSKNSESYKKNYLIYIEKLNALEQKMKTSLAPFAGKKIITFHEAFPYFAKEFGFEISAVIEQEPGTVPSAKELAKIIESIKSVTNRGEEVALFAEPQYSSSVAKIISNETGLSVYELDPCVNGQLEKNAYIEGMEKNLSVLMNAFSEEKK</sequence>
<keyword evidence="4" id="KW-0812">Transmembrane</keyword>
<dbReference type="GO" id="GO:0030001">
    <property type="term" value="P:metal ion transport"/>
    <property type="evidence" value="ECO:0007669"/>
    <property type="project" value="InterPro"/>
</dbReference>
<gene>
    <name evidence="5" type="ordered locus">Tresu_0977</name>
</gene>
<dbReference type="HOGENOM" id="CLU_016838_1_0_12"/>
<keyword evidence="4" id="KW-1133">Transmembrane helix</keyword>
<dbReference type="OrthoDB" id="9810636at2"/>
<keyword evidence="4" id="KW-0472">Membrane</keyword>
<protein>
    <submittedName>
        <fullName evidence="5">ABC-type metal ion transporter, periplasmic subunit</fullName>
    </submittedName>
</protein>
<dbReference type="Gene3D" id="3.40.50.1980">
    <property type="entry name" value="Nitrogenase molybdenum iron protein domain"/>
    <property type="match status" value="2"/>
</dbReference>
<dbReference type="PANTHER" id="PTHR42953:SF3">
    <property type="entry name" value="HIGH-AFFINITY ZINC UPTAKE SYSTEM PROTEIN ZNUA"/>
    <property type="match status" value="1"/>
</dbReference>
<dbReference type="InterPro" id="IPR006127">
    <property type="entry name" value="ZnuA-like"/>
</dbReference>
<evidence type="ECO:0000256" key="1">
    <source>
        <dbReference type="ARBA" id="ARBA00011028"/>
    </source>
</evidence>
<evidence type="ECO:0000256" key="4">
    <source>
        <dbReference type="SAM" id="Phobius"/>
    </source>
</evidence>
<dbReference type="Pfam" id="PF01297">
    <property type="entry name" value="ZnuA"/>
    <property type="match status" value="1"/>
</dbReference>
<dbReference type="eggNOG" id="COG0803">
    <property type="taxonomic scope" value="Bacteria"/>
</dbReference>
<feature type="transmembrane region" description="Helical" evidence="4">
    <location>
        <begin position="7"/>
        <end position="28"/>
    </location>
</feature>
<comment type="similarity">
    <text evidence="1">Belongs to the bacterial solute-binding protein 9 family.</text>
</comment>